<gene>
    <name evidence="1" type="ORF">CWN50_16645</name>
</gene>
<evidence type="ECO:0000313" key="1">
    <source>
        <dbReference type="EMBL" id="PLL37783.1"/>
    </source>
</evidence>
<dbReference type="RefSeq" id="WP_023291797.1">
    <property type="nucleotide sequence ID" value="NZ_CP056136.1"/>
</dbReference>
<organism evidence="1 2">
    <name type="scientific">Klebsiella michiganensis</name>
    <dbReference type="NCBI Taxonomy" id="1134687"/>
    <lineage>
        <taxon>Bacteria</taxon>
        <taxon>Pseudomonadati</taxon>
        <taxon>Pseudomonadota</taxon>
        <taxon>Gammaproteobacteria</taxon>
        <taxon>Enterobacterales</taxon>
        <taxon>Enterobacteriaceae</taxon>
        <taxon>Klebsiella/Raoultella group</taxon>
        <taxon>Klebsiella</taxon>
    </lineage>
</organism>
<accession>A0A2J4R3I9</accession>
<dbReference type="EMBL" id="PIDS01000556">
    <property type="protein sequence ID" value="PLL37783.1"/>
    <property type="molecule type" value="Genomic_DNA"/>
</dbReference>
<dbReference type="AlphaFoldDB" id="A0A2J4R3I9"/>
<dbReference type="Proteomes" id="UP000234505">
    <property type="component" value="Unassembled WGS sequence"/>
</dbReference>
<evidence type="ECO:0000313" key="2">
    <source>
        <dbReference type="Proteomes" id="UP000234505"/>
    </source>
</evidence>
<sequence length="87" mass="9740">MTHKTIVSVASYVQQLAKDNNVTANRDGMSRVAVTITALADDSVELDNVEQLLVNLKKKGVLSKSEILQLQGRYFREQKHFHKKATA</sequence>
<reference evidence="1 2" key="2">
    <citation type="submission" date="2018-01" db="EMBL/GenBank/DDBJ databases">
        <title>Genomic study of Klebsiella pneumoniae.</title>
        <authorList>
            <person name="Yang Y."/>
            <person name="Bicalho R."/>
        </authorList>
    </citation>
    <scope>NUCLEOTIDE SEQUENCE [LARGE SCALE GENOMIC DNA]</scope>
    <source>
        <strain evidence="1 2">A11</strain>
    </source>
</reference>
<reference evidence="1 2" key="1">
    <citation type="submission" date="2017-11" db="EMBL/GenBank/DDBJ databases">
        <authorList>
            <person name="Han C.G."/>
        </authorList>
    </citation>
    <scope>NUCLEOTIDE SEQUENCE [LARGE SCALE GENOMIC DNA]</scope>
    <source>
        <strain evidence="1 2">A11</strain>
    </source>
</reference>
<comment type="caution">
    <text evidence="1">The sequence shown here is derived from an EMBL/GenBank/DDBJ whole genome shotgun (WGS) entry which is preliminary data.</text>
</comment>
<name>A0A2J4R3I9_9ENTR</name>
<proteinExistence type="predicted"/>
<protein>
    <submittedName>
        <fullName evidence="1">Uncharacterized protein</fullName>
    </submittedName>
</protein>